<feature type="non-terminal residue" evidence="1">
    <location>
        <position position="43"/>
    </location>
</feature>
<sequence length="43" mass="4957">LEEIHNGKYQGADSLSNDEMMQIFKHQELSGSYLDIMASHFIE</sequence>
<name>A0ACA9R3T9_9GLOM</name>
<gene>
    <name evidence="1" type="ORF">SPELUC_LOCUS16034</name>
</gene>
<comment type="caution">
    <text evidence="1">The sequence shown here is derived from an EMBL/GenBank/DDBJ whole genome shotgun (WGS) entry which is preliminary data.</text>
</comment>
<proteinExistence type="predicted"/>
<evidence type="ECO:0000313" key="1">
    <source>
        <dbReference type="EMBL" id="CAG8775355.1"/>
    </source>
</evidence>
<accession>A0ACA9R3T9</accession>
<evidence type="ECO:0000313" key="2">
    <source>
        <dbReference type="Proteomes" id="UP000789366"/>
    </source>
</evidence>
<reference evidence="1" key="1">
    <citation type="submission" date="2021-06" db="EMBL/GenBank/DDBJ databases">
        <authorList>
            <person name="Kallberg Y."/>
            <person name="Tangrot J."/>
            <person name="Rosling A."/>
        </authorList>
    </citation>
    <scope>NUCLEOTIDE SEQUENCE</scope>
    <source>
        <strain evidence="1">28 12/20/2015</strain>
    </source>
</reference>
<dbReference type="EMBL" id="CAJVPW010056710">
    <property type="protein sequence ID" value="CAG8775355.1"/>
    <property type="molecule type" value="Genomic_DNA"/>
</dbReference>
<organism evidence="1 2">
    <name type="scientific">Cetraspora pellucida</name>
    <dbReference type="NCBI Taxonomy" id="1433469"/>
    <lineage>
        <taxon>Eukaryota</taxon>
        <taxon>Fungi</taxon>
        <taxon>Fungi incertae sedis</taxon>
        <taxon>Mucoromycota</taxon>
        <taxon>Glomeromycotina</taxon>
        <taxon>Glomeromycetes</taxon>
        <taxon>Diversisporales</taxon>
        <taxon>Gigasporaceae</taxon>
        <taxon>Cetraspora</taxon>
    </lineage>
</organism>
<dbReference type="Proteomes" id="UP000789366">
    <property type="component" value="Unassembled WGS sequence"/>
</dbReference>
<keyword evidence="2" id="KW-1185">Reference proteome</keyword>
<feature type="non-terminal residue" evidence="1">
    <location>
        <position position="1"/>
    </location>
</feature>
<protein>
    <submittedName>
        <fullName evidence="1">3724_t:CDS:1</fullName>
    </submittedName>
</protein>